<evidence type="ECO:0000313" key="7">
    <source>
        <dbReference type="Proteomes" id="UP000078561"/>
    </source>
</evidence>
<gene>
    <name evidence="6" type="primary">ABSGL_01227.1 scaffold 1223</name>
</gene>
<sequence length="443" mass="50484">MKTMTFTKKNNSLQRHHEIKARKGQVFQERYRNICTLGKGNFGKVFLAEDLSTGDQVAIKVVDKRLFKNSDQKQHAQREQSICEEFAIELKHKNIVEIFDVVSDEECIFIVMEYVQGGELFDRIKQDQKLTEPLARRWFREIVEAVCYIHEQYHIQITHPCHHTVLIDKKQRVRVCDFGFGKRIHEREEVLSTYCGSPFYAAPEMVTATPYKGPPVDMWSCGVILYAMLTGTLPFQGEDMPQLFRKISQGLYNMPRFISSDAAHLINRLLCKNSKDRITAAACLDHPWLRPPTITTSSASSSSIRKSVLLSAATLSSKNTKGNSLSSGTSTHKQKPLLDKKPTSPLYSTSLSDLNKHNQPIPFPSDKSSAVVSNSDIAPTSYSKKIKGSTPFRFVYPKKYTQVMPASEKPEQKASQKKYRAAENKMIHRFKGFFKSAFQKRIT</sequence>
<evidence type="ECO:0000256" key="1">
    <source>
        <dbReference type="ARBA" id="ARBA00022741"/>
    </source>
</evidence>
<evidence type="ECO:0000256" key="4">
    <source>
        <dbReference type="SAM" id="MobiDB-lite"/>
    </source>
</evidence>
<reference evidence="6" key="1">
    <citation type="submission" date="2016-04" db="EMBL/GenBank/DDBJ databases">
        <authorList>
            <person name="Evans L.H."/>
            <person name="Alamgir A."/>
            <person name="Owens N."/>
            <person name="Weber N.D."/>
            <person name="Virtaneva K."/>
            <person name="Barbian K."/>
            <person name="Babar A."/>
            <person name="Rosenke K."/>
        </authorList>
    </citation>
    <scope>NUCLEOTIDE SEQUENCE [LARGE SCALE GENOMIC DNA]</scope>
    <source>
        <strain evidence="6">CBS 101.48</strain>
    </source>
</reference>
<dbReference type="GO" id="GO:0005737">
    <property type="term" value="C:cytoplasm"/>
    <property type="evidence" value="ECO:0007669"/>
    <property type="project" value="TreeGrafter"/>
</dbReference>
<dbReference type="OrthoDB" id="193931at2759"/>
<feature type="compositionally biased region" description="Polar residues" evidence="4">
    <location>
        <begin position="318"/>
        <end position="331"/>
    </location>
</feature>
<dbReference type="PANTHER" id="PTHR24346:SF30">
    <property type="entry name" value="MATERNAL EMBRYONIC LEUCINE ZIPPER KINASE"/>
    <property type="match status" value="1"/>
</dbReference>
<evidence type="ECO:0000256" key="2">
    <source>
        <dbReference type="ARBA" id="ARBA00022840"/>
    </source>
</evidence>
<accession>A0A168L1X4</accession>
<dbReference type="PROSITE" id="PS00107">
    <property type="entry name" value="PROTEIN_KINASE_ATP"/>
    <property type="match status" value="1"/>
</dbReference>
<evidence type="ECO:0000259" key="5">
    <source>
        <dbReference type="PROSITE" id="PS50011"/>
    </source>
</evidence>
<dbReference type="FunFam" id="1.10.510.10:FF:000571">
    <property type="entry name" value="Maternal embryonic leucine zipper kinase"/>
    <property type="match status" value="1"/>
</dbReference>
<name>A0A168L1X4_ABSGL</name>
<dbReference type="Gene3D" id="1.10.510.10">
    <property type="entry name" value="Transferase(Phosphotransferase) domain 1"/>
    <property type="match status" value="1"/>
</dbReference>
<dbReference type="FunFam" id="3.30.200.20:FF:000042">
    <property type="entry name" value="Aurora kinase A"/>
    <property type="match status" value="1"/>
</dbReference>
<feature type="binding site" evidence="3">
    <location>
        <position position="60"/>
    </location>
    <ligand>
        <name>ATP</name>
        <dbReference type="ChEBI" id="CHEBI:30616"/>
    </ligand>
</feature>
<dbReference type="SUPFAM" id="SSF56112">
    <property type="entry name" value="Protein kinase-like (PK-like)"/>
    <property type="match status" value="1"/>
</dbReference>
<dbReference type="InterPro" id="IPR017441">
    <property type="entry name" value="Protein_kinase_ATP_BS"/>
</dbReference>
<dbReference type="InterPro" id="IPR000719">
    <property type="entry name" value="Prot_kinase_dom"/>
</dbReference>
<dbReference type="GO" id="GO:0005524">
    <property type="term" value="F:ATP binding"/>
    <property type="evidence" value="ECO:0007669"/>
    <property type="project" value="UniProtKB-UniRule"/>
</dbReference>
<dbReference type="GO" id="GO:0004674">
    <property type="term" value="F:protein serine/threonine kinase activity"/>
    <property type="evidence" value="ECO:0007669"/>
    <property type="project" value="TreeGrafter"/>
</dbReference>
<keyword evidence="1 3" id="KW-0547">Nucleotide-binding</keyword>
<feature type="domain" description="Protein kinase" evidence="5">
    <location>
        <begin position="31"/>
        <end position="289"/>
    </location>
</feature>
<dbReference type="EMBL" id="LT550481">
    <property type="protein sequence ID" value="SAL95886.1"/>
    <property type="molecule type" value="Genomic_DNA"/>
</dbReference>
<organism evidence="6">
    <name type="scientific">Absidia glauca</name>
    <name type="common">Pin mould</name>
    <dbReference type="NCBI Taxonomy" id="4829"/>
    <lineage>
        <taxon>Eukaryota</taxon>
        <taxon>Fungi</taxon>
        <taxon>Fungi incertae sedis</taxon>
        <taxon>Mucoromycota</taxon>
        <taxon>Mucoromycotina</taxon>
        <taxon>Mucoromycetes</taxon>
        <taxon>Mucorales</taxon>
        <taxon>Cunninghamellaceae</taxon>
        <taxon>Absidia</taxon>
    </lineage>
</organism>
<dbReference type="PANTHER" id="PTHR24346">
    <property type="entry name" value="MAP/MICROTUBULE AFFINITY-REGULATING KINASE"/>
    <property type="match status" value="1"/>
</dbReference>
<feature type="region of interest" description="Disordered" evidence="4">
    <location>
        <begin position="318"/>
        <end position="343"/>
    </location>
</feature>
<dbReference type="InterPro" id="IPR011009">
    <property type="entry name" value="Kinase-like_dom_sf"/>
</dbReference>
<dbReference type="Proteomes" id="UP000078561">
    <property type="component" value="Unassembled WGS sequence"/>
</dbReference>
<proteinExistence type="predicted"/>
<dbReference type="STRING" id="4829.A0A168L1X4"/>
<dbReference type="InParanoid" id="A0A168L1X4"/>
<evidence type="ECO:0000313" key="6">
    <source>
        <dbReference type="EMBL" id="SAL95886.1"/>
    </source>
</evidence>
<evidence type="ECO:0000256" key="3">
    <source>
        <dbReference type="PROSITE-ProRule" id="PRU10141"/>
    </source>
</evidence>
<dbReference type="Pfam" id="PF00069">
    <property type="entry name" value="Pkinase"/>
    <property type="match status" value="1"/>
</dbReference>
<dbReference type="GO" id="GO:0035556">
    <property type="term" value="P:intracellular signal transduction"/>
    <property type="evidence" value="ECO:0007669"/>
    <property type="project" value="TreeGrafter"/>
</dbReference>
<dbReference type="PROSITE" id="PS50011">
    <property type="entry name" value="PROTEIN_KINASE_DOM"/>
    <property type="match status" value="1"/>
</dbReference>
<protein>
    <recommendedName>
        <fullName evidence="5">Protein kinase domain-containing protein</fullName>
    </recommendedName>
</protein>
<dbReference type="AlphaFoldDB" id="A0A168L1X4"/>
<keyword evidence="7" id="KW-1185">Reference proteome</keyword>
<keyword evidence="2 3" id="KW-0067">ATP-binding</keyword>